<dbReference type="Pfam" id="PF13181">
    <property type="entry name" value="TPR_8"/>
    <property type="match status" value="1"/>
</dbReference>
<dbReference type="Proteomes" id="UP000607559">
    <property type="component" value="Unassembled WGS sequence"/>
</dbReference>
<dbReference type="Gene3D" id="1.25.40.10">
    <property type="entry name" value="Tetratricopeptide repeat domain"/>
    <property type="match status" value="2"/>
</dbReference>
<dbReference type="InterPro" id="IPR011990">
    <property type="entry name" value="TPR-like_helical_dom_sf"/>
</dbReference>
<keyword evidence="4" id="KW-1185">Reference proteome</keyword>
<protein>
    <recommendedName>
        <fullName evidence="5">Tetratricopeptide repeat protein</fullName>
    </recommendedName>
</protein>
<proteinExistence type="predicted"/>
<comment type="caution">
    <text evidence="3">The sequence shown here is derived from an EMBL/GenBank/DDBJ whole genome shotgun (WGS) entry which is preliminary data.</text>
</comment>
<evidence type="ECO:0008006" key="5">
    <source>
        <dbReference type="Google" id="ProtNLM"/>
    </source>
</evidence>
<dbReference type="AlphaFoldDB" id="A0A8J2U769"/>
<sequence>MSEIKHPAHLEEEKNPVAELQHAWDKYGKIASYVLLAVVVIVGGYFAYRNLILEPKEKQATEAMFRAEEYYREDSTRLALNGDAINAGFLKVISRYGGTKAANLAAFYAGSCYMKLGDFNNAVKYLKDFSTPVKQVQERAYGLLGDAYSEQGKKEEAADQYKKAGTYFEKDELLSPEYLFRSGYLYESMGKTQDAIAMYKLIKDKYPNTPRGAEIDKYLARLGVIQ</sequence>
<dbReference type="EMBL" id="BMJC01000001">
    <property type="protein sequence ID" value="GGA83543.1"/>
    <property type="molecule type" value="Genomic_DNA"/>
</dbReference>
<reference evidence="3" key="1">
    <citation type="journal article" date="2014" name="Int. J. Syst. Evol. Microbiol.">
        <title>Complete genome sequence of Corynebacterium casei LMG S-19264T (=DSM 44701T), isolated from a smear-ripened cheese.</title>
        <authorList>
            <consortium name="US DOE Joint Genome Institute (JGI-PGF)"/>
            <person name="Walter F."/>
            <person name="Albersmeier A."/>
            <person name="Kalinowski J."/>
            <person name="Ruckert C."/>
        </authorList>
    </citation>
    <scope>NUCLEOTIDE SEQUENCE</scope>
    <source>
        <strain evidence="3">CGMCC 1.15448</strain>
    </source>
</reference>
<keyword evidence="2" id="KW-0812">Transmembrane</keyword>
<dbReference type="Pfam" id="PF13174">
    <property type="entry name" value="TPR_6"/>
    <property type="match status" value="2"/>
</dbReference>
<dbReference type="SMART" id="SM00028">
    <property type="entry name" value="TPR"/>
    <property type="match status" value="2"/>
</dbReference>
<feature type="transmembrane region" description="Helical" evidence="2">
    <location>
        <begin position="30"/>
        <end position="48"/>
    </location>
</feature>
<evidence type="ECO:0000256" key="2">
    <source>
        <dbReference type="SAM" id="Phobius"/>
    </source>
</evidence>
<dbReference type="InterPro" id="IPR019734">
    <property type="entry name" value="TPR_rpt"/>
</dbReference>
<name>A0A8J2U769_9BACT</name>
<dbReference type="SUPFAM" id="SSF48452">
    <property type="entry name" value="TPR-like"/>
    <property type="match status" value="1"/>
</dbReference>
<reference evidence="3" key="2">
    <citation type="submission" date="2020-09" db="EMBL/GenBank/DDBJ databases">
        <authorList>
            <person name="Sun Q."/>
            <person name="Zhou Y."/>
        </authorList>
    </citation>
    <scope>NUCLEOTIDE SEQUENCE</scope>
    <source>
        <strain evidence="3">CGMCC 1.15448</strain>
    </source>
</reference>
<dbReference type="RefSeq" id="WP_188927870.1">
    <property type="nucleotide sequence ID" value="NZ_BMJC01000001.1"/>
</dbReference>
<keyword evidence="2" id="KW-1133">Transmembrane helix</keyword>
<feature type="repeat" description="TPR" evidence="1">
    <location>
        <begin position="138"/>
        <end position="171"/>
    </location>
</feature>
<evidence type="ECO:0000256" key="1">
    <source>
        <dbReference type="PROSITE-ProRule" id="PRU00339"/>
    </source>
</evidence>
<evidence type="ECO:0000313" key="4">
    <source>
        <dbReference type="Proteomes" id="UP000607559"/>
    </source>
</evidence>
<accession>A0A8J2U769</accession>
<evidence type="ECO:0000313" key="3">
    <source>
        <dbReference type="EMBL" id="GGA83543.1"/>
    </source>
</evidence>
<organism evidence="3 4">
    <name type="scientific">Puia dinghuensis</name>
    <dbReference type="NCBI Taxonomy" id="1792502"/>
    <lineage>
        <taxon>Bacteria</taxon>
        <taxon>Pseudomonadati</taxon>
        <taxon>Bacteroidota</taxon>
        <taxon>Chitinophagia</taxon>
        <taxon>Chitinophagales</taxon>
        <taxon>Chitinophagaceae</taxon>
        <taxon>Puia</taxon>
    </lineage>
</organism>
<gene>
    <name evidence="3" type="ORF">GCM10011511_03310</name>
</gene>
<keyword evidence="1" id="KW-0802">TPR repeat</keyword>
<dbReference type="PROSITE" id="PS50005">
    <property type="entry name" value="TPR"/>
    <property type="match status" value="1"/>
</dbReference>
<keyword evidence="2" id="KW-0472">Membrane</keyword>